<accession>A0A9W3H0Y4</accession>
<dbReference type="KEGG" id="cbai:105078364"/>
<organism evidence="6">
    <name type="scientific">Camelus bactrianus</name>
    <name type="common">Bactrian camel</name>
    <dbReference type="NCBI Taxonomy" id="9837"/>
    <lineage>
        <taxon>Eukaryota</taxon>
        <taxon>Metazoa</taxon>
        <taxon>Chordata</taxon>
        <taxon>Craniata</taxon>
        <taxon>Vertebrata</taxon>
        <taxon>Euteleostomi</taxon>
        <taxon>Mammalia</taxon>
        <taxon>Eutheria</taxon>
        <taxon>Laurasiatheria</taxon>
        <taxon>Artiodactyla</taxon>
        <taxon>Tylopoda</taxon>
        <taxon>Camelidae</taxon>
        <taxon>Camelus</taxon>
    </lineage>
</organism>
<evidence type="ECO:0000259" key="5">
    <source>
        <dbReference type="Pfam" id="PF04709"/>
    </source>
</evidence>
<dbReference type="OrthoDB" id="9893739at2759"/>
<keyword evidence="2" id="KW-0221">Differentiation</keyword>
<feature type="chain" id="PRO_5040936446" evidence="4">
    <location>
        <begin position="26"/>
        <end position="333"/>
    </location>
</feature>
<protein>
    <submittedName>
        <fullName evidence="6">Muellerian-inhibiting factor</fullName>
    </submittedName>
</protein>
<evidence type="ECO:0000256" key="3">
    <source>
        <dbReference type="SAM" id="MobiDB-lite"/>
    </source>
</evidence>
<dbReference type="GO" id="GO:0008083">
    <property type="term" value="F:growth factor activity"/>
    <property type="evidence" value="ECO:0007669"/>
    <property type="project" value="InterPro"/>
</dbReference>
<gene>
    <name evidence="6" type="primary">AMH</name>
</gene>
<name>A0A9W3H0Y4_CAMBA</name>
<reference evidence="6" key="1">
    <citation type="submission" date="2025-08" db="UniProtKB">
        <authorList>
            <consortium name="RefSeq"/>
        </authorList>
    </citation>
    <scope>IDENTIFICATION</scope>
    <source>
        <tissue evidence="6">Blood</tissue>
    </source>
</reference>
<feature type="domain" description="Anti-Mullerian hormone N-terminal" evidence="5">
    <location>
        <begin position="93"/>
        <end position="319"/>
    </location>
</feature>
<dbReference type="PANTHER" id="PTHR15009:SF4">
    <property type="entry name" value="MUELLERIAN-INHIBITING FACTOR"/>
    <property type="match status" value="1"/>
</dbReference>
<evidence type="ECO:0000256" key="2">
    <source>
        <dbReference type="ARBA" id="ARBA00022782"/>
    </source>
</evidence>
<dbReference type="InterPro" id="IPR021203">
    <property type="entry name" value="Muellerian-inhibiting_factor"/>
</dbReference>
<evidence type="ECO:0000256" key="1">
    <source>
        <dbReference type="ARBA" id="ARBA00022729"/>
    </source>
</evidence>
<dbReference type="InterPro" id="IPR006799">
    <property type="entry name" value="AMH_N"/>
</dbReference>
<proteinExistence type="predicted"/>
<dbReference type="CTD" id="268"/>
<sequence length="333" mass="35159">MQGPPLSRLALVLAVLGALLRAGTPREETSSTPTLPGEPTTDTGGLIFHQDWEWPPPSIRPPGIPGDPLCLVTLGGGGNGSSALLRVVGALSGYEQAFLEAVQHARWGPRDLATFGHQTSCCSGGASPACRTRQAWREGLQLPWLRCPSSIVLATVMWELTPSLKFQEPPPGGASPLELALLVLYPGTGPEVTVTGTGLPGTQSLCPAPDSSYLVLAVDRPEVAWRGPGLALTLRRRGNGAPLSTAQLQALLFGSDSRCFTRMTPALLLLPPQGPVPLSARGQLDSVPFPQPRASPEPEEPLPSADPFLETLMRLVRALPRVGSGVRAQKSRQ</sequence>
<dbReference type="GO" id="GO:0001880">
    <property type="term" value="P:Mullerian duct regression"/>
    <property type="evidence" value="ECO:0007669"/>
    <property type="project" value="TreeGrafter"/>
</dbReference>
<evidence type="ECO:0000256" key="4">
    <source>
        <dbReference type="SAM" id="SignalP"/>
    </source>
</evidence>
<dbReference type="GO" id="GO:0005615">
    <property type="term" value="C:extracellular space"/>
    <property type="evidence" value="ECO:0007669"/>
    <property type="project" value="TreeGrafter"/>
</dbReference>
<dbReference type="PANTHER" id="PTHR15009">
    <property type="entry name" value="MUELLERIAN-INHIBITING FACTOR"/>
    <property type="match status" value="1"/>
</dbReference>
<dbReference type="AlphaFoldDB" id="A0A9W3H0Y4"/>
<feature type="region of interest" description="Disordered" evidence="3">
    <location>
        <begin position="279"/>
        <end position="306"/>
    </location>
</feature>
<dbReference type="GO" id="GO:0008406">
    <property type="term" value="P:gonad development"/>
    <property type="evidence" value="ECO:0007669"/>
    <property type="project" value="InterPro"/>
</dbReference>
<dbReference type="RefSeq" id="XP_010965217.1">
    <property type="nucleotide sequence ID" value="XM_010966915.2"/>
</dbReference>
<keyword evidence="1 4" id="KW-0732">Signal</keyword>
<dbReference type="Pfam" id="PF04709">
    <property type="entry name" value="AMH_N"/>
    <property type="match status" value="1"/>
</dbReference>
<feature type="region of interest" description="Disordered" evidence="3">
    <location>
        <begin position="24"/>
        <end position="45"/>
    </location>
</feature>
<feature type="signal peptide" evidence="4">
    <location>
        <begin position="1"/>
        <end position="25"/>
    </location>
</feature>
<dbReference type="GO" id="GO:0030154">
    <property type="term" value="P:cell differentiation"/>
    <property type="evidence" value="ECO:0007669"/>
    <property type="project" value="UniProtKB-KW"/>
</dbReference>
<evidence type="ECO:0000313" key="6">
    <source>
        <dbReference type="RefSeq" id="XP_010965217.1"/>
    </source>
</evidence>